<dbReference type="KEGG" id="ffu:CLAFUR5_11379"/>
<evidence type="ECO:0000313" key="3">
    <source>
        <dbReference type="Proteomes" id="UP000756132"/>
    </source>
</evidence>
<proteinExistence type="predicted"/>
<protein>
    <submittedName>
        <fullName evidence="2">Uncharacterized protein</fullName>
    </submittedName>
</protein>
<sequence>MCKDFCCSTFLQYEGKADPSIICDLDHPIDPIFTPQSLKLSKEDFAKAAPAFRLASRALLTDAATKYLVTMSEGDLYMERPNTEKLAKGRKTNWQEVDRLDATLIGLTGSQMLAQRLRTPFVRLLKYPRASHSRVVNQEMRSRAGRLITRMMDMVDIVFDGCRPTAEAVTMSLEGPLPHHLRRHFPRGSRSHVSIQTRKLEQLEDPSQPGIRQLELAQVLLHEFAHAVQIAVNGERMEEAYYKNNSMAEAGFDFTSAIFGGIIEISCPRTTVCNTFKERFAWSGSESSIRQPMMAVWPSPLKQKLYEYLQCTFGARLGDLKTERVVQLVHPLSLPHIQSFFTNAFWEQQSSKYSAATITLRNAPFWYAGLDYVDKEAKSHLFMRMWSMHDPLIHERCPADIHVAAGWQARHTCNKEDPADVLADSQGILWPKSKNRGRKHREKRRAAAIPVDEVRTEEPLVGSDEPGSV</sequence>
<dbReference type="RefSeq" id="XP_047764906.1">
    <property type="nucleotide sequence ID" value="XM_047910527.1"/>
</dbReference>
<organism evidence="2 3">
    <name type="scientific">Passalora fulva</name>
    <name type="common">Tomato leaf mold</name>
    <name type="synonym">Cladosporium fulvum</name>
    <dbReference type="NCBI Taxonomy" id="5499"/>
    <lineage>
        <taxon>Eukaryota</taxon>
        <taxon>Fungi</taxon>
        <taxon>Dikarya</taxon>
        <taxon>Ascomycota</taxon>
        <taxon>Pezizomycotina</taxon>
        <taxon>Dothideomycetes</taxon>
        <taxon>Dothideomycetidae</taxon>
        <taxon>Mycosphaerellales</taxon>
        <taxon>Mycosphaerellaceae</taxon>
        <taxon>Fulvia</taxon>
    </lineage>
</organism>
<feature type="region of interest" description="Disordered" evidence="1">
    <location>
        <begin position="431"/>
        <end position="469"/>
    </location>
</feature>
<evidence type="ECO:0000256" key="1">
    <source>
        <dbReference type="SAM" id="MobiDB-lite"/>
    </source>
</evidence>
<dbReference type="EMBL" id="CP090170">
    <property type="protein sequence ID" value="UJO20540.1"/>
    <property type="molecule type" value="Genomic_DNA"/>
</dbReference>
<dbReference type="GeneID" id="71991257"/>
<evidence type="ECO:0000313" key="2">
    <source>
        <dbReference type="EMBL" id="UJO20540.1"/>
    </source>
</evidence>
<feature type="compositionally biased region" description="Basic residues" evidence="1">
    <location>
        <begin position="433"/>
        <end position="446"/>
    </location>
</feature>
<reference evidence="2" key="2">
    <citation type="journal article" date="2022" name="Microb. Genom.">
        <title>A chromosome-scale genome assembly of the tomato pathogen Cladosporium fulvum reveals a compartmentalized genome architecture and the presence of a dispensable chromosome.</title>
        <authorList>
            <person name="Zaccaron A.Z."/>
            <person name="Chen L.H."/>
            <person name="Samaras A."/>
            <person name="Stergiopoulos I."/>
        </authorList>
    </citation>
    <scope>NUCLEOTIDE SEQUENCE</scope>
    <source>
        <strain evidence="2">Race5_Kim</strain>
    </source>
</reference>
<dbReference type="OrthoDB" id="10564469at2759"/>
<reference evidence="2" key="1">
    <citation type="submission" date="2021-12" db="EMBL/GenBank/DDBJ databases">
        <authorList>
            <person name="Zaccaron A."/>
            <person name="Stergiopoulos I."/>
        </authorList>
    </citation>
    <scope>NUCLEOTIDE SEQUENCE</scope>
    <source>
        <strain evidence="2">Race5_Kim</strain>
    </source>
</reference>
<dbReference type="AlphaFoldDB" id="A0A9Q8PDP2"/>
<keyword evidence="3" id="KW-1185">Reference proteome</keyword>
<accession>A0A9Q8PDP2</accession>
<dbReference type="Proteomes" id="UP000756132">
    <property type="component" value="Chromosome 8"/>
</dbReference>
<name>A0A9Q8PDP2_PASFU</name>
<gene>
    <name evidence="2" type="ORF">CLAFUR5_11379</name>
</gene>